<dbReference type="Proteomes" id="UP000694941">
    <property type="component" value="Unplaced"/>
</dbReference>
<keyword evidence="5 10" id="KW-1133">Transmembrane helix</keyword>
<sequence length="221" mass="25680">MTKRMAIIVILGIWLGGGLLSLPTLLYSTTITYTYQDGTIRTLCLLFWPDGPAGASESDYAYNIAFFLLTYGLPITLMAAAYISMSRVLWRQSLDGESTQVQSEAIKSKRRVVYMLTSVVVIFGVCWLPYHVYFLYVYHDKEFVKKKIVQHLYLSIYWLAMANAMLNPIVYCWTNHRFRRYFQEVVCSCCSKQPNFDVPIQRRRNLLAQQQISDIRLHDLN</sequence>
<keyword evidence="6" id="KW-0297">G-protein coupled receptor</keyword>
<reference evidence="13" key="1">
    <citation type="submission" date="2025-08" db="UniProtKB">
        <authorList>
            <consortium name="RefSeq"/>
        </authorList>
    </citation>
    <scope>IDENTIFICATION</scope>
    <source>
        <tissue evidence="13">Muscle</tissue>
    </source>
</reference>
<dbReference type="InterPro" id="IPR017452">
    <property type="entry name" value="GPCR_Rhodpsn_7TM"/>
</dbReference>
<comment type="similarity">
    <text evidence="2">Belongs to the G-protein coupled receptor 1 family.</text>
</comment>
<comment type="subcellular location">
    <subcellularLocation>
        <location evidence="1">Cell membrane</location>
        <topology evidence="1">Multi-pass membrane protein</topology>
    </subcellularLocation>
</comment>
<accession>A0ABM1SFU0</accession>
<evidence type="ECO:0000256" key="7">
    <source>
        <dbReference type="ARBA" id="ARBA00023136"/>
    </source>
</evidence>
<dbReference type="PANTHER" id="PTHR46925">
    <property type="entry name" value="G-PROTEIN COUPLED RECEPTOR TKR-1-RELATED"/>
    <property type="match status" value="1"/>
</dbReference>
<keyword evidence="4 10" id="KW-0812">Transmembrane</keyword>
<evidence type="ECO:0000256" key="10">
    <source>
        <dbReference type="SAM" id="Phobius"/>
    </source>
</evidence>
<evidence type="ECO:0000256" key="8">
    <source>
        <dbReference type="ARBA" id="ARBA00023170"/>
    </source>
</evidence>
<keyword evidence="12" id="KW-1185">Reference proteome</keyword>
<keyword evidence="9" id="KW-0807">Transducer</keyword>
<dbReference type="PANTHER" id="PTHR46925:SF2">
    <property type="entry name" value="G-PROTEIN COUPLED RECEPTOR TKR-1-RELATED"/>
    <property type="match status" value="1"/>
</dbReference>
<keyword evidence="3" id="KW-1003">Cell membrane</keyword>
<dbReference type="InterPro" id="IPR000276">
    <property type="entry name" value="GPCR_Rhodpsn"/>
</dbReference>
<feature type="transmembrane region" description="Helical" evidence="10">
    <location>
        <begin position="60"/>
        <end position="83"/>
    </location>
</feature>
<evidence type="ECO:0000256" key="4">
    <source>
        <dbReference type="ARBA" id="ARBA00022692"/>
    </source>
</evidence>
<name>A0ABM1SFU0_LIMPO</name>
<feature type="transmembrane region" description="Helical" evidence="10">
    <location>
        <begin position="112"/>
        <end position="132"/>
    </location>
</feature>
<evidence type="ECO:0000256" key="1">
    <source>
        <dbReference type="ARBA" id="ARBA00004651"/>
    </source>
</evidence>
<dbReference type="Pfam" id="PF00001">
    <property type="entry name" value="7tm_1"/>
    <property type="match status" value="1"/>
</dbReference>
<dbReference type="PRINTS" id="PR00237">
    <property type="entry name" value="GPCRRHODOPSN"/>
</dbReference>
<dbReference type="RefSeq" id="XP_022242495.1">
    <property type="nucleotide sequence ID" value="XM_022386787.1"/>
</dbReference>
<dbReference type="SUPFAM" id="SSF81321">
    <property type="entry name" value="Family A G protein-coupled receptor-like"/>
    <property type="match status" value="1"/>
</dbReference>
<organism evidence="12 13">
    <name type="scientific">Limulus polyphemus</name>
    <name type="common">Atlantic horseshoe crab</name>
    <dbReference type="NCBI Taxonomy" id="6850"/>
    <lineage>
        <taxon>Eukaryota</taxon>
        <taxon>Metazoa</taxon>
        <taxon>Ecdysozoa</taxon>
        <taxon>Arthropoda</taxon>
        <taxon>Chelicerata</taxon>
        <taxon>Merostomata</taxon>
        <taxon>Xiphosura</taxon>
        <taxon>Limulidae</taxon>
        <taxon>Limulus</taxon>
    </lineage>
</organism>
<evidence type="ECO:0000256" key="2">
    <source>
        <dbReference type="ARBA" id="ARBA00010663"/>
    </source>
</evidence>
<evidence type="ECO:0000313" key="13">
    <source>
        <dbReference type="RefSeq" id="XP_022242495.1"/>
    </source>
</evidence>
<evidence type="ECO:0000259" key="11">
    <source>
        <dbReference type="PROSITE" id="PS50262"/>
    </source>
</evidence>
<keyword evidence="8" id="KW-0675">Receptor</keyword>
<dbReference type="PROSITE" id="PS50262">
    <property type="entry name" value="G_PROTEIN_RECEP_F1_2"/>
    <property type="match status" value="1"/>
</dbReference>
<evidence type="ECO:0000256" key="6">
    <source>
        <dbReference type="ARBA" id="ARBA00023040"/>
    </source>
</evidence>
<evidence type="ECO:0000313" key="12">
    <source>
        <dbReference type="Proteomes" id="UP000694941"/>
    </source>
</evidence>
<keyword evidence="7 10" id="KW-0472">Membrane</keyword>
<gene>
    <name evidence="13" type="primary">LOC106460139</name>
</gene>
<feature type="domain" description="G-protein coupled receptors family 1 profile" evidence="11">
    <location>
        <begin position="1"/>
        <end position="171"/>
    </location>
</feature>
<evidence type="ECO:0000256" key="5">
    <source>
        <dbReference type="ARBA" id="ARBA00022989"/>
    </source>
</evidence>
<protein>
    <submittedName>
        <fullName evidence="13">Tachykinin-like peptides receptor 86C</fullName>
    </submittedName>
</protein>
<evidence type="ECO:0000256" key="9">
    <source>
        <dbReference type="ARBA" id="ARBA00023224"/>
    </source>
</evidence>
<evidence type="ECO:0000256" key="3">
    <source>
        <dbReference type="ARBA" id="ARBA00022475"/>
    </source>
</evidence>
<feature type="transmembrane region" description="Helical" evidence="10">
    <location>
        <begin position="152"/>
        <end position="173"/>
    </location>
</feature>
<proteinExistence type="inferred from homology"/>
<dbReference type="InterPro" id="IPR001681">
    <property type="entry name" value="Neurokn_rcpt"/>
</dbReference>
<dbReference type="GeneID" id="106460139"/>
<dbReference type="Gene3D" id="1.20.1070.10">
    <property type="entry name" value="Rhodopsin 7-helix transmembrane proteins"/>
    <property type="match status" value="1"/>
</dbReference>